<dbReference type="EMBL" id="JAKGSG010000059">
    <property type="protein sequence ID" value="MCF4123379.1"/>
    <property type="molecule type" value="Genomic_DNA"/>
</dbReference>
<dbReference type="Proteomes" id="UP001165405">
    <property type="component" value="Unassembled WGS sequence"/>
</dbReference>
<sequence>MTDIGTGFIRGIEAFGNSRLGELSGTTFKDTGSFLESLVTSFSAGEIKDRFDQLKADIEAAKPIVQAIAKRIENQTKTIKTNVEQSITDLQDDDFNVDVAGRVAVRIGTALAAMDQAYTIIAEEVAKKADGTVDAAVRDGLMDLWNPWAQPWKDLGEGAGNLLNAFGSSVLGVDDLVGKLGEVLTLDRTGGQFILVALLDDLPTANLGAMKLDQVKFEAFLQFSDREVANPIETEKPELIERNGKWFRGDVAILGVRLRTLLEPGITNDPLLKKVMPGSSDPKTTSHTAVSLDTAQGFYLGDGRGNERAVLPVRFSFPGVELREVALGILRNPEREATGVELTTSIAAKLGDAVGMQVVGSGFIVDMNGVADHHVMFADLPVTPRWPDQVGLRIKAGPVTGGGFIQRVEREYTAPDGTKLKRVEFGGVVQLEILKVGVYAIVVLSPDPFSLVLVMGVRFPTPIELSFGFTLNGVGGIIALDRGIDLEALREGMKTHVIDKMLFPDDPVAEAPQLLDKVAHVFPPREGAFVFGPIAELGWGSQAKFVEIKVGVVLALPDFMFVVLGSLRVRVPTKEKPITDIRADVYVAVTEDHLELYARMRDSKIGEIKISGDLGLYIGWTGGGAFELSIGGYHPEYDKLTGQKPRLKDLERITIDISPVKVLKIQIKAYFALTAGSVQLGVRGDLWADFAIASAHAWLQLDMIFVWSPRFLFKVSIDVGVEIEVFGCSFASVQFKGALEGTTPYRLQGHVRIDVWFLPTFDEDLGPIEWGEKPRPIAPKVDALVLAAEAMREDDAWKIELPDHAAQLVTLAEVEDVPGRMAHPLAALEVVQSVVPLGVKISHIGESPVKAAMVTIGDPTTSAGQLAAVSEARTAFAPGHYFDLEGEQLLARSGFEDLLGGCRMAAATTPKAGASVDADVVYHTYVRNPADRLVLTEFLGAFEAVSTAFAGTSVAGRAFERRGNPYLPVTPPDDPVKVAPHGASLVADAVSAADVLSSASVVSGAGALAAFGALSSSEAALVADAVAAAGIPTTRLTVRS</sequence>
<gene>
    <name evidence="2" type="ORF">L1785_20645</name>
</gene>
<feature type="domain" description="DUF6603" evidence="1">
    <location>
        <begin position="316"/>
        <end position="886"/>
    </location>
</feature>
<dbReference type="AlphaFoldDB" id="A0AA41QH64"/>
<dbReference type="InterPro" id="IPR046538">
    <property type="entry name" value="DUF6603"/>
</dbReference>
<name>A0AA41QH64_9MICO</name>
<accession>A0AA41QH64</accession>
<evidence type="ECO:0000313" key="2">
    <source>
        <dbReference type="EMBL" id="MCF4123379.1"/>
    </source>
</evidence>
<evidence type="ECO:0000313" key="3">
    <source>
        <dbReference type="Proteomes" id="UP001165405"/>
    </source>
</evidence>
<dbReference type="RefSeq" id="WP_236091191.1">
    <property type="nucleotide sequence ID" value="NZ_JAKGSG010000059.1"/>
</dbReference>
<dbReference type="Pfam" id="PF20248">
    <property type="entry name" value="DUF6603"/>
    <property type="match status" value="1"/>
</dbReference>
<proteinExistence type="predicted"/>
<organism evidence="2 3">
    <name type="scientific">Antribacter soli</name>
    <dbReference type="NCBI Taxonomy" id="2910976"/>
    <lineage>
        <taxon>Bacteria</taxon>
        <taxon>Bacillati</taxon>
        <taxon>Actinomycetota</taxon>
        <taxon>Actinomycetes</taxon>
        <taxon>Micrococcales</taxon>
        <taxon>Promicromonosporaceae</taxon>
        <taxon>Antribacter</taxon>
    </lineage>
</organism>
<keyword evidence="3" id="KW-1185">Reference proteome</keyword>
<evidence type="ECO:0000259" key="1">
    <source>
        <dbReference type="Pfam" id="PF20248"/>
    </source>
</evidence>
<reference evidence="2" key="1">
    <citation type="submission" date="2022-01" db="EMBL/GenBank/DDBJ databases">
        <title>Antribacter sp. nov., isolated from Guizhou of China.</title>
        <authorList>
            <person name="Chengliang C."/>
            <person name="Ya Z."/>
        </authorList>
    </citation>
    <scope>NUCLEOTIDE SEQUENCE</scope>
    <source>
        <strain evidence="2">KLBMP 9083</strain>
    </source>
</reference>
<comment type="caution">
    <text evidence="2">The sequence shown here is derived from an EMBL/GenBank/DDBJ whole genome shotgun (WGS) entry which is preliminary data.</text>
</comment>
<protein>
    <recommendedName>
        <fullName evidence="1">DUF6603 domain-containing protein</fullName>
    </recommendedName>
</protein>